<organism evidence="9 10">
    <name type="scientific">Gimesia alba</name>
    <dbReference type="NCBI Taxonomy" id="2527973"/>
    <lineage>
        <taxon>Bacteria</taxon>
        <taxon>Pseudomonadati</taxon>
        <taxon>Planctomycetota</taxon>
        <taxon>Planctomycetia</taxon>
        <taxon>Planctomycetales</taxon>
        <taxon>Planctomycetaceae</taxon>
        <taxon>Gimesia</taxon>
    </lineage>
</organism>
<feature type="transmembrane region" description="Helical" evidence="7">
    <location>
        <begin position="824"/>
        <end position="850"/>
    </location>
</feature>
<dbReference type="PANTHER" id="PTHR33406">
    <property type="entry name" value="MEMBRANE PROTEIN MJ1562-RELATED"/>
    <property type="match status" value="1"/>
</dbReference>
<dbReference type="PROSITE" id="PS50156">
    <property type="entry name" value="SSD"/>
    <property type="match status" value="1"/>
</dbReference>
<keyword evidence="5 7" id="KW-0472">Membrane</keyword>
<feature type="domain" description="SSD" evidence="8">
    <location>
        <begin position="378"/>
        <end position="503"/>
    </location>
</feature>
<feature type="transmembrane region" description="Helical" evidence="7">
    <location>
        <begin position="356"/>
        <end position="373"/>
    </location>
</feature>
<feature type="transmembrane region" description="Helical" evidence="7">
    <location>
        <begin position="531"/>
        <end position="551"/>
    </location>
</feature>
<evidence type="ECO:0000256" key="4">
    <source>
        <dbReference type="ARBA" id="ARBA00022989"/>
    </source>
</evidence>
<evidence type="ECO:0000256" key="1">
    <source>
        <dbReference type="ARBA" id="ARBA00004651"/>
    </source>
</evidence>
<dbReference type="RefSeq" id="WP_145210822.1">
    <property type="nucleotide sequence ID" value="NZ_CP036269.1"/>
</dbReference>
<evidence type="ECO:0000313" key="9">
    <source>
        <dbReference type="EMBL" id="QDT40598.1"/>
    </source>
</evidence>
<feature type="transmembrane region" description="Helical" evidence="7">
    <location>
        <begin position="772"/>
        <end position="791"/>
    </location>
</feature>
<gene>
    <name evidence="9" type="ORF">Pan241w_06550</name>
</gene>
<dbReference type="Pfam" id="PF03176">
    <property type="entry name" value="MMPL"/>
    <property type="match status" value="2"/>
</dbReference>
<dbReference type="AlphaFoldDB" id="A0A517R9Q8"/>
<feature type="region of interest" description="Disordered" evidence="6">
    <location>
        <begin position="664"/>
        <end position="683"/>
    </location>
</feature>
<comment type="subcellular location">
    <subcellularLocation>
        <location evidence="1">Cell membrane</location>
        <topology evidence="1">Multi-pass membrane protein</topology>
    </subcellularLocation>
</comment>
<dbReference type="KEGG" id="gaz:Pan241w_06550"/>
<reference evidence="9 10" key="1">
    <citation type="submission" date="2019-02" db="EMBL/GenBank/DDBJ databases">
        <title>Deep-cultivation of Planctomycetes and their phenomic and genomic characterization uncovers novel biology.</title>
        <authorList>
            <person name="Wiegand S."/>
            <person name="Jogler M."/>
            <person name="Boedeker C."/>
            <person name="Pinto D."/>
            <person name="Vollmers J."/>
            <person name="Rivas-Marin E."/>
            <person name="Kohn T."/>
            <person name="Peeters S.H."/>
            <person name="Heuer A."/>
            <person name="Rast P."/>
            <person name="Oberbeckmann S."/>
            <person name="Bunk B."/>
            <person name="Jeske O."/>
            <person name="Meyerdierks A."/>
            <person name="Storesund J.E."/>
            <person name="Kallscheuer N."/>
            <person name="Luecker S."/>
            <person name="Lage O.M."/>
            <person name="Pohl T."/>
            <person name="Merkel B.J."/>
            <person name="Hornburger P."/>
            <person name="Mueller R.-W."/>
            <person name="Bruemmer F."/>
            <person name="Labrenz M."/>
            <person name="Spormann A.M."/>
            <person name="Op den Camp H."/>
            <person name="Overmann J."/>
            <person name="Amann R."/>
            <person name="Jetten M.S.M."/>
            <person name="Mascher T."/>
            <person name="Medema M.H."/>
            <person name="Devos D.P."/>
            <person name="Kaster A.-K."/>
            <person name="Ovreas L."/>
            <person name="Rohde M."/>
            <person name="Galperin M.Y."/>
            <person name="Jogler C."/>
        </authorList>
    </citation>
    <scope>NUCLEOTIDE SEQUENCE [LARGE SCALE GENOMIC DNA]</scope>
    <source>
        <strain evidence="9 10">Pan241w</strain>
    </source>
</reference>
<feature type="transmembrane region" description="Helical" evidence="7">
    <location>
        <begin position="380"/>
        <end position="400"/>
    </location>
</feature>
<accession>A0A517R9Q8</accession>
<evidence type="ECO:0000256" key="6">
    <source>
        <dbReference type="SAM" id="MobiDB-lite"/>
    </source>
</evidence>
<dbReference type="InterPro" id="IPR004869">
    <property type="entry name" value="MMPL_dom"/>
</dbReference>
<dbReference type="PANTHER" id="PTHR33406:SF12">
    <property type="entry name" value="BLR2997 PROTEIN"/>
    <property type="match status" value="1"/>
</dbReference>
<evidence type="ECO:0000256" key="2">
    <source>
        <dbReference type="ARBA" id="ARBA00022475"/>
    </source>
</evidence>
<feature type="transmembrane region" description="Helical" evidence="7">
    <location>
        <begin position="862"/>
        <end position="886"/>
    </location>
</feature>
<feature type="compositionally biased region" description="Polar residues" evidence="6">
    <location>
        <begin position="673"/>
        <end position="682"/>
    </location>
</feature>
<dbReference type="OrthoDB" id="2112773at2"/>
<dbReference type="Gene3D" id="1.20.1640.10">
    <property type="entry name" value="Multidrug efflux transporter AcrB transmembrane domain"/>
    <property type="match status" value="2"/>
</dbReference>
<sequence length="972" mass="106298">MASFFQKRDPWGHSLSLWVVVFMIFITPVLFGVLREIRQENNVENWLPPNDPQSKVLSWHRHSFGIEDRVLLSWEGSSLTDLRASRLKTLLLGTPDEDGIYRGGSPYIQNVVTPQDAIQKMVENKIEPAEAQERMKGVLLGTGALKIQLTAAGRKRQDQTIQELITKAKSELGIVLTVKPAFKEWVEIVDESNPQAEVVETPANDDEEQVDFKALVAAIPSHDFQVTWPRMQPDSKLTDQIKQLALSLKRPTILPDSQSEKSEQNSKSATTHPALVEDCFFAVGTPIAVAIELSDTGDADHAAAVAAVKSAAFKAGIPEAGLHMGGRPVAGAALNRMVKESSWNTAYPAWQFHKRSVTLFSGLIGIALAFLMLRSVRLSCLVLLVSYYTTFVAVSVVPLTGGTMNMVLVVMPTLLTVLTLSGSIHVANYWKHAAHVDMKNAVAQAVEMARAPCMMASLTTAIGLASLMTSPLAPVRDFGLYASIGCLISLLMVLYGLPSLLQLWPAKPPKESEVDTRHWQKFGRVLSRHQVMVSMGCLVIFAASCYGFKWFRTETKVIKYFPDSSRVIQDYLFLEENLSGITPVDTVICFDETAQKNMNFVERVELVRKIQQKIAEHPEISGSVSLADFSPVTEPPPEDASTAKKLMYNRRALITKKRVFKSLTPDSEDSETETNTPHSATAKSFVHIADDSIDLEQESANGPREVTVKKGDEMWRITAQVAIMTDLNYGHLTRDLNQVTQSVLRDHAGTTHLVTGTIPLFLRTQQAVLESLIKSFGLAFAVIAVVMMILLRSPTAGLITMLPNLMPIGVVFGLISWMKMPVDIGTMITASVALGIAVDGTLHLLTWFKIGIEEGKTKSEAVAAALGHCGPAMWQTSAAVGISLAMLYPAELLLVSRFGILMCALIAAALLADIIFLPALLAGPLGSLIVTSLRKEQEAAAAKAPLLQEGKATKPHLPQAIKRTQSEKTLET</sequence>
<keyword evidence="4 7" id="KW-1133">Transmembrane helix</keyword>
<feature type="transmembrane region" description="Helical" evidence="7">
    <location>
        <begin position="478"/>
        <end position="497"/>
    </location>
</feature>
<evidence type="ECO:0000259" key="8">
    <source>
        <dbReference type="PROSITE" id="PS50156"/>
    </source>
</evidence>
<dbReference type="InterPro" id="IPR000731">
    <property type="entry name" value="SSD"/>
</dbReference>
<feature type="transmembrane region" description="Helical" evidence="7">
    <location>
        <begin position="798"/>
        <end position="818"/>
    </location>
</feature>
<keyword evidence="2" id="KW-1003">Cell membrane</keyword>
<feature type="transmembrane region" description="Helical" evidence="7">
    <location>
        <begin position="15"/>
        <end position="34"/>
    </location>
</feature>
<name>A0A517R9Q8_9PLAN</name>
<dbReference type="Proteomes" id="UP000317171">
    <property type="component" value="Chromosome"/>
</dbReference>
<dbReference type="SUPFAM" id="SSF82866">
    <property type="entry name" value="Multidrug efflux transporter AcrB transmembrane domain"/>
    <property type="match status" value="2"/>
</dbReference>
<protein>
    <submittedName>
        <fullName evidence="9">MMPL family protein</fullName>
    </submittedName>
</protein>
<evidence type="ECO:0000256" key="3">
    <source>
        <dbReference type="ARBA" id="ARBA00022692"/>
    </source>
</evidence>
<dbReference type="InterPro" id="IPR050545">
    <property type="entry name" value="Mycobact_MmpL"/>
</dbReference>
<keyword evidence="10" id="KW-1185">Reference proteome</keyword>
<evidence type="ECO:0000256" key="5">
    <source>
        <dbReference type="ARBA" id="ARBA00023136"/>
    </source>
</evidence>
<evidence type="ECO:0000313" key="10">
    <source>
        <dbReference type="Proteomes" id="UP000317171"/>
    </source>
</evidence>
<evidence type="ECO:0000256" key="7">
    <source>
        <dbReference type="SAM" id="Phobius"/>
    </source>
</evidence>
<keyword evidence="3 7" id="KW-0812">Transmembrane</keyword>
<feature type="region of interest" description="Disordered" evidence="6">
    <location>
        <begin position="944"/>
        <end position="972"/>
    </location>
</feature>
<dbReference type="EMBL" id="CP036269">
    <property type="protein sequence ID" value="QDT40598.1"/>
    <property type="molecule type" value="Genomic_DNA"/>
</dbReference>
<feature type="transmembrane region" description="Helical" evidence="7">
    <location>
        <begin position="898"/>
        <end position="925"/>
    </location>
</feature>
<feature type="transmembrane region" description="Helical" evidence="7">
    <location>
        <begin position="406"/>
        <end position="430"/>
    </location>
</feature>
<dbReference type="GO" id="GO:0005886">
    <property type="term" value="C:plasma membrane"/>
    <property type="evidence" value="ECO:0007669"/>
    <property type="project" value="UniProtKB-SubCell"/>
</dbReference>
<proteinExistence type="predicted"/>